<dbReference type="CDD" id="cd12254">
    <property type="entry name" value="RRM_hnRNPH_ESRPs_RBM12_like"/>
    <property type="match status" value="1"/>
</dbReference>
<dbReference type="WBParaSite" id="OFLC_0000794301-mRNA-1">
    <property type="protein sequence ID" value="OFLC_0000794301-mRNA-1"/>
    <property type="gene ID" value="OFLC_0000794301"/>
</dbReference>
<reference evidence="8" key="1">
    <citation type="submission" date="2016-06" db="UniProtKB">
        <authorList>
            <consortium name="WormBaseParasite"/>
        </authorList>
    </citation>
    <scope>IDENTIFICATION</scope>
</reference>
<dbReference type="Proteomes" id="UP000267606">
    <property type="component" value="Unassembled WGS sequence"/>
</dbReference>
<dbReference type="PROSITE" id="PS50102">
    <property type="entry name" value="RRM"/>
    <property type="match status" value="1"/>
</dbReference>
<dbReference type="InterPro" id="IPR050666">
    <property type="entry name" value="ESRP"/>
</dbReference>
<evidence type="ECO:0000256" key="2">
    <source>
        <dbReference type="ARBA" id="ARBA00022884"/>
    </source>
</evidence>
<feature type="domain" description="RRM" evidence="5">
    <location>
        <begin position="102"/>
        <end position="177"/>
    </location>
</feature>
<dbReference type="Gene3D" id="3.30.70.330">
    <property type="match status" value="1"/>
</dbReference>
<dbReference type="GO" id="GO:0003723">
    <property type="term" value="F:RNA binding"/>
    <property type="evidence" value="ECO:0007669"/>
    <property type="project" value="UniProtKB-UniRule"/>
</dbReference>
<dbReference type="InterPro" id="IPR035979">
    <property type="entry name" value="RBD_domain_sf"/>
</dbReference>
<dbReference type="InterPro" id="IPR000504">
    <property type="entry name" value="RRM_dom"/>
</dbReference>
<dbReference type="InterPro" id="IPR012677">
    <property type="entry name" value="Nucleotide-bd_a/b_plait_sf"/>
</dbReference>
<evidence type="ECO:0000259" key="5">
    <source>
        <dbReference type="PROSITE" id="PS50102"/>
    </source>
</evidence>
<dbReference type="SUPFAM" id="SSF54928">
    <property type="entry name" value="RNA-binding domain, RBD"/>
    <property type="match status" value="1"/>
</dbReference>
<gene>
    <name evidence="6" type="ORF">OFLC_LOCUS7942</name>
</gene>
<keyword evidence="2 3" id="KW-0694">RNA-binding</keyword>
<dbReference type="STRING" id="387005.A0A183HKD2"/>
<evidence type="ECO:0000313" key="7">
    <source>
        <dbReference type="Proteomes" id="UP000267606"/>
    </source>
</evidence>
<keyword evidence="7" id="KW-1185">Reference proteome</keyword>
<reference evidence="6 7" key="2">
    <citation type="submission" date="2018-11" db="EMBL/GenBank/DDBJ databases">
        <authorList>
            <consortium name="Pathogen Informatics"/>
        </authorList>
    </citation>
    <scope>NUCLEOTIDE SEQUENCE [LARGE SCALE GENOMIC DNA]</scope>
</reference>
<evidence type="ECO:0000313" key="6">
    <source>
        <dbReference type="EMBL" id="VDO53274.1"/>
    </source>
</evidence>
<sequence>MENEVLLVYGHRLISLLLAVDLGWEWVARAFNVELFENESMMLRFSIIMEDVKTEQSEIVAEEGAETETKAETAAETAAETEVEETSVKTATNKEVDPNMSNYIRLRGLPFSAKEDDVRAFLKGLEVRSVTFTLTSMGRASGECYVELVDKIAAEEAKRFDKQEMNNRYIEGYFLLF</sequence>
<keyword evidence="1" id="KW-0677">Repeat</keyword>
<dbReference type="Pfam" id="PF00076">
    <property type="entry name" value="RRM_1"/>
    <property type="match status" value="1"/>
</dbReference>
<evidence type="ECO:0000313" key="8">
    <source>
        <dbReference type="WBParaSite" id="OFLC_0000794301-mRNA-1"/>
    </source>
</evidence>
<evidence type="ECO:0000256" key="1">
    <source>
        <dbReference type="ARBA" id="ARBA00022737"/>
    </source>
</evidence>
<dbReference type="PANTHER" id="PTHR13976">
    <property type="entry name" value="HETEROGENEOUS NUCLEAR RIBONUCLEOPROTEIN-RELATED"/>
    <property type="match status" value="1"/>
</dbReference>
<evidence type="ECO:0000256" key="3">
    <source>
        <dbReference type="PROSITE-ProRule" id="PRU00176"/>
    </source>
</evidence>
<accession>A0A183HKD2</accession>
<dbReference type="AlphaFoldDB" id="A0A183HKD2"/>
<feature type="region of interest" description="Disordered" evidence="4">
    <location>
        <begin position="61"/>
        <end position="81"/>
    </location>
</feature>
<evidence type="ECO:0000256" key="4">
    <source>
        <dbReference type="SAM" id="MobiDB-lite"/>
    </source>
</evidence>
<dbReference type="EMBL" id="UZAJ01008637">
    <property type="protein sequence ID" value="VDO53274.1"/>
    <property type="molecule type" value="Genomic_DNA"/>
</dbReference>
<proteinExistence type="predicted"/>
<protein>
    <submittedName>
        <fullName evidence="8">RRM domain-containing protein</fullName>
    </submittedName>
</protein>
<name>A0A183HKD2_9BILA</name>
<organism evidence="8">
    <name type="scientific">Onchocerca flexuosa</name>
    <dbReference type="NCBI Taxonomy" id="387005"/>
    <lineage>
        <taxon>Eukaryota</taxon>
        <taxon>Metazoa</taxon>
        <taxon>Ecdysozoa</taxon>
        <taxon>Nematoda</taxon>
        <taxon>Chromadorea</taxon>
        <taxon>Rhabditida</taxon>
        <taxon>Spirurina</taxon>
        <taxon>Spiruromorpha</taxon>
        <taxon>Filarioidea</taxon>
        <taxon>Onchocercidae</taxon>
        <taxon>Onchocerca</taxon>
    </lineage>
</organism>